<organism evidence="2 3">
    <name type="scientific">Taxus chinensis</name>
    <name type="common">Chinese yew</name>
    <name type="synonym">Taxus wallichiana var. chinensis</name>
    <dbReference type="NCBI Taxonomy" id="29808"/>
    <lineage>
        <taxon>Eukaryota</taxon>
        <taxon>Viridiplantae</taxon>
        <taxon>Streptophyta</taxon>
        <taxon>Embryophyta</taxon>
        <taxon>Tracheophyta</taxon>
        <taxon>Spermatophyta</taxon>
        <taxon>Pinopsida</taxon>
        <taxon>Pinidae</taxon>
        <taxon>Conifers II</taxon>
        <taxon>Cupressales</taxon>
        <taxon>Taxaceae</taxon>
        <taxon>Taxus</taxon>
    </lineage>
</organism>
<protein>
    <submittedName>
        <fullName evidence="2">Uncharacterized protein</fullName>
    </submittedName>
</protein>
<proteinExistence type="predicted"/>
<dbReference type="PANTHER" id="PTHR31286:SF180">
    <property type="entry name" value="OS10G0362600 PROTEIN"/>
    <property type="match status" value="1"/>
</dbReference>
<sequence length="369" mass="40863">MLTATKKKEKETLDKILNKFLNADGRKISPAGSQDPGSIQISPTSCRQGIMWADVVKGKSPKKEVSLAGKKSAGIEQPKENVTCFLDNDGDLHFNIPDTVIKESIDMHVFSLIGTLIGFDGATKVKSRLNAARFCITVNESQKLPSYIDLHSSIGIRKQKVEFEEFRMKCKDCSKLGHKSFKTSKDMELKNSVKGKKMESVPEKHGESSKGGKETSVRKRLIWQPKTPLKGLQEKKNQNSEPAKQIVSTLGKDLESVKELTALENKNVSPAIQRNPTQVNDQQQSNEVGSLESLNVSLAMHVGFELEQDDEQFLLESQTPLNSQENNKLSNIIVPPITNSEDHKEPSSRLEEGEITQNGGGKHKTISTL</sequence>
<dbReference type="AlphaFoldDB" id="A0AA38LLJ1"/>
<feature type="region of interest" description="Disordered" evidence="1">
    <location>
        <begin position="330"/>
        <end position="369"/>
    </location>
</feature>
<evidence type="ECO:0000256" key="1">
    <source>
        <dbReference type="SAM" id="MobiDB-lite"/>
    </source>
</evidence>
<gene>
    <name evidence="2" type="ORF">KI387_005850</name>
</gene>
<accession>A0AA38LLJ1</accession>
<name>A0AA38LLJ1_TAXCH</name>
<dbReference type="Proteomes" id="UP000824469">
    <property type="component" value="Unassembled WGS sequence"/>
</dbReference>
<dbReference type="InterPro" id="IPR040256">
    <property type="entry name" value="At4g02000-like"/>
</dbReference>
<keyword evidence="3" id="KW-1185">Reference proteome</keyword>
<evidence type="ECO:0000313" key="2">
    <source>
        <dbReference type="EMBL" id="KAH9325672.1"/>
    </source>
</evidence>
<dbReference type="PANTHER" id="PTHR31286">
    <property type="entry name" value="GLYCINE-RICH CELL WALL STRUCTURAL PROTEIN 1.8-LIKE"/>
    <property type="match status" value="1"/>
</dbReference>
<feature type="region of interest" description="Disordered" evidence="1">
    <location>
        <begin position="267"/>
        <end position="286"/>
    </location>
</feature>
<feature type="compositionally biased region" description="Basic and acidic residues" evidence="1">
    <location>
        <begin position="184"/>
        <end position="217"/>
    </location>
</feature>
<evidence type="ECO:0000313" key="3">
    <source>
        <dbReference type="Proteomes" id="UP000824469"/>
    </source>
</evidence>
<comment type="caution">
    <text evidence="2">The sequence shown here is derived from an EMBL/GenBank/DDBJ whole genome shotgun (WGS) entry which is preliminary data.</text>
</comment>
<reference evidence="2 3" key="1">
    <citation type="journal article" date="2021" name="Nat. Plants">
        <title>The Taxus genome provides insights into paclitaxel biosynthesis.</title>
        <authorList>
            <person name="Xiong X."/>
            <person name="Gou J."/>
            <person name="Liao Q."/>
            <person name="Li Y."/>
            <person name="Zhou Q."/>
            <person name="Bi G."/>
            <person name="Li C."/>
            <person name="Du R."/>
            <person name="Wang X."/>
            <person name="Sun T."/>
            <person name="Guo L."/>
            <person name="Liang H."/>
            <person name="Lu P."/>
            <person name="Wu Y."/>
            <person name="Zhang Z."/>
            <person name="Ro D.K."/>
            <person name="Shang Y."/>
            <person name="Huang S."/>
            <person name="Yan J."/>
        </authorList>
    </citation>
    <scope>NUCLEOTIDE SEQUENCE [LARGE SCALE GENOMIC DNA]</scope>
    <source>
        <strain evidence="2">Ta-2019</strain>
    </source>
</reference>
<dbReference type="EMBL" id="JAHRHJ020000002">
    <property type="protein sequence ID" value="KAH9325672.1"/>
    <property type="molecule type" value="Genomic_DNA"/>
</dbReference>
<feature type="compositionally biased region" description="Basic and acidic residues" evidence="1">
    <location>
        <begin position="340"/>
        <end position="352"/>
    </location>
</feature>
<feature type="region of interest" description="Disordered" evidence="1">
    <location>
        <begin position="184"/>
        <end position="245"/>
    </location>
</feature>